<evidence type="ECO:0000256" key="1">
    <source>
        <dbReference type="SAM" id="Coils"/>
    </source>
</evidence>
<keyword evidence="1" id="KW-0175">Coiled coil</keyword>
<proteinExistence type="predicted"/>
<reference evidence="2 3" key="1">
    <citation type="submission" date="2024-02" db="EMBL/GenBank/DDBJ databases">
        <title>Discinaceae phylogenomics.</title>
        <authorList>
            <person name="Dirks A.C."/>
            <person name="James T.Y."/>
        </authorList>
    </citation>
    <scope>NUCLEOTIDE SEQUENCE [LARGE SCALE GENOMIC DNA]</scope>
    <source>
        <strain evidence="2 3">ACD0624</strain>
    </source>
</reference>
<dbReference type="Proteomes" id="UP001447188">
    <property type="component" value="Unassembled WGS sequence"/>
</dbReference>
<dbReference type="EMBL" id="JBBBZM010000113">
    <property type="protein sequence ID" value="KAL0633794.1"/>
    <property type="molecule type" value="Genomic_DNA"/>
</dbReference>
<evidence type="ECO:0000313" key="3">
    <source>
        <dbReference type="Proteomes" id="UP001447188"/>
    </source>
</evidence>
<organism evidence="2 3">
    <name type="scientific">Discina gigas</name>
    <dbReference type="NCBI Taxonomy" id="1032678"/>
    <lineage>
        <taxon>Eukaryota</taxon>
        <taxon>Fungi</taxon>
        <taxon>Dikarya</taxon>
        <taxon>Ascomycota</taxon>
        <taxon>Pezizomycotina</taxon>
        <taxon>Pezizomycetes</taxon>
        <taxon>Pezizales</taxon>
        <taxon>Discinaceae</taxon>
        <taxon>Discina</taxon>
    </lineage>
</organism>
<keyword evidence="3" id="KW-1185">Reference proteome</keyword>
<gene>
    <name evidence="2" type="ORF">Q9L58_007277</name>
</gene>
<sequence>MGTQSNLDTLILSLKQAHIDTRLAAADQHLSDTRLSEIFVALRDDVTLLVRKSDDDEMAEVMLNRLFMRLVTAVRTPYLQDLSMVKDIDQIGVSGLGDTNCSYQSEISRLKDTNCSYQAEISRLMEIRHGQLMQLSKDKEAEIANLRQRNEQLLADNKDLLTQKNKLMLYRVNQSEEQDESGTASLWLCIPFASVKHHTSNCNAYRFMAMGYGSGSAVRIRTLLEEKAVVERAVER</sequence>
<accession>A0ABR3GD02</accession>
<protein>
    <submittedName>
        <fullName evidence="2">Uncharacterized protein</fullName>
    </submittedName>
</protein>
<name>A0ABR3GD02_9PEZI</name>
<comment type="caution">
    <text evidence="2">The sequence shown here is derived from an EMBL/GenBank/DDBJ whole genome shotgun (WGS) entry which is preliminary data.</text>
</comment>
<feature type="coiled-coil region" evidence="1">
    <location>
        <begin position="136"/>
        <end position="163"/>
    </location>
</feature>
<evidence type="ECO:0000313" key="2">
    <source>
        <dbReference type="EMBL" id="KAL0633794.1"/>
    </source>
</evidence>